<keyword evidence="3" id="KW-1185">Reference proteome</keyword>
<reference evidence="2" key="1">
    <citation type="submission" date="2021-06" db="EMBL/GenBank/DDBJ databases">
        <authorList>
            <person name="Kallberg Y."/>
            <person name="Tangrot J."/>
            <person name="Rosling A."/>
        </authorList>
    </citation>
    <scope>NUCLEOTIDE SEQUENCE</scope>
    <source>
        <strain evidence="2">IN212</strain>
    </source>
</reference>
<comment type="caution">
    <text evidence="2">The sequence shown here is derived from an EMBL/GenBank/DDBJ whole genome shotgun (WGS) entry which is preliminary data.</text>
</comment>
<organism evidence="2 3">
    <name type="scientific">Racocetra fulgida</name>
    <dbReference type="NCBI Taxonomy" id="60492"/>
    <lineage>
        <taxon>Eukaryota</taxon>
        <taxon>Fungi</taxon>
        <taxon>Fungi incertae sedis</taxon>
        <taxon>Mucoromycota</taxon>
        <taxon>Glomeromycotina</taxon>
        <taxon>Glomeromycetes</taxon>
        <taxon>Diversisporales</taxon>
        <taxon>Gigasporaceae</taxon>
        <taxon>Racocetra</taxon>
    </lineage>
</organism>
<dbReference type="Proteomes" id="UP000789396">
    <property type="component" value="Unassembled WGS sequence"/>
</dbReference>
<gene>
    <name evidence="2" type="ORF">RFULGI_LOCUS13322</name>
</gene>
<feature type="non-terminal residue" evidence="2">
    <location>
        <position position="46"/>
    </location>
</feature>
<evidence type="ECO:0000256" key="1">
    <source>
        <dbReference type="SAM" id="MobiDB-lite"/>
    </source>
</evidence>
<name>A0A9N9ITA2_9GLOM</name>
<evidence type="ECO:0000313" key="3">
    <source>
        <dbReference type="Proteomes" id="UP000789396"/>
    </source>
</evidence>
<sequence length="46" mass="5177">DESNYKKDDNIISGKISSNSDDNDEDSENRDSSEVIVKPIKTYNTP</sequence>
<feature type="compositionally biased region" description="Basic and acidic residues" evidence="1">
    <location>
        <begin position="1"/>
        <end position="10"/>
    </location>
</feature>
<protein>
    <submittedName>
        <fullName evidence="2">18767_t:CDS:1</fullName>
    </submittedName>
</protein>
<feature type="region of interest" description="Disordered" evidence="1">
    <location>
        <begin position="1"/>
        <end position="46"/>
    </location>
</feature>
<proteinExistence type="predicted"/>
<dbReference type="AlphaFoldDB" id="A0A9N9ITA2"/>
<dbReference type="EMBL" id="CAJVPZ010034603">
    <property type="protein sequence ID" value="CAG8747154.1"/>
    <property type="molecule type" value="Genomic_DNA"/>
</dbReference>
<accession>A0A9N9ITA2</accession>
<evidence type="ECO:0000313" key="2">
    <source>
        <dbReference type="EMBL" id="CAG8747154.1"/>
    </source>
</evidence>